<dbReference type="PRINTS" id="PR00837">
    <property type="entry name" value="V5TPXLIKE"/>
</dbReference>
<name>A0AAD7P191_9AGAR</name>
<keyword evidence="2" id="KW-0732">Signal</keyword>
<dbReference type="EMBL" id="JARJLG010000002">
    <property type="protein sequence ID" value="KAJ7783468.1"/>
    <property type="molecule type" value="Genomic_DNA"/>
</dbReference>
<dbReference type="SMART" id="SM00198">
    <property type="entry name" value="SCP"/>
    <property type="match status" value="1"/>
</dbReference>
<feature type="domain" description="SCP" evidence="3">
    <location>
        <begin position="214"/>
        <end position="344"/>
    </location>
</feature>
<evidence type="ECO:0000313" key="4">
    <source>
        <dbReference type="EMBL" id="KAJ7783468.1"/>
    </source>
</evidence>
<evidence type="ECO:0000256" key="2">
    <source>
        <dbReference type="SAM" id="SignalP"/>
    </source>
</evidence>
<organism evidence="4 5">
    <name type="scientific">Mycena maculata</name>
    <dbReference type="NCBI Taxonomy" id="230809"/>
    <lineage>
        <taxon>Eukaryota</taxon>
        <taxon>Fungi</taxon>
        <taxon>Dikarya</taxon>
        <taxon>Basidiomycota</taxon>
        <taxon>Agaricomycotina</taxon>
        <taxon>Agaricomycetes</taxon>
        <taxon>Agaricomycetidae</taxon>
        <taxon>Agaricales</taxon>
        <taxon>Marasmiineae</taxon>
        <taxon>Mycenaceae</taxon>
        <taxon>Mycena</taxon>
    </lineage>
</organism>
<dbReference type="Gene3D" id="3.40.33.10">
    <property type="entry name" value="CAP"/>
    <property type="match status" value="1"/>
</dbReference>
<gene>
    <name evidence="4" type="ORF">DFH07DRAFT_787893</name>
</gene>
<feature type="region of interest" description="Disordered" evidence="1">
    <location>
        <begin position="78"/>
        <end position="213"/>
    </location>
</feature>
<feature type="compositionally biased region" description="Low complexity" evidence="1">
    <location>
        <begin position="81"/>
        <end position="92"/>
    </location>
</feature>
<dbReference type="PANTHER" id="PTHR10334">
    <property type="entry name" value="CYSTEINE-RICH SECRETORY PROTEIN-RELATED"/>
    <property type="match status" value="1"/>
</dbReference>
<protein>
    <submittedName>
        <fullName evidence="4">PR-1-like protein</fullName>
    </submittedName>
</protein>
<dbReference type="InterPro" id="IPR035940">
    <property type="entry name" value="CAP_sf"/>
</dbReference>
<dbReference type="SUPFAM" id="SSF55797">
    <property type="entry name" value="PR-1-like"/>
    <property type="match status" value="1"/>
</dbReference>
<feature type="signal peptide" evidence="2">
    <location>
        <begin position="1"/>
        <end position="19"/>
    </location>
</feature>
<proteinExistence type="predicted"/>
<evidence type="ECO:0000313" key="5">
    <source>
        <dbReference type="Proteomes" id="UP001215280"/>
    </source>
</evidence>
<dbReference type="InterPro" id="IPR014044">
    <property type="entry name" value="CAP_dom"/>
</dbReference>
<dbReference type="Proteomes" id="UP001215280">
    <property type="component" value="Unassembled WGS sequence"/>
</dbReference>
<evidence type="ECO:0000259" key="3">
    <source>
        <dbReference type="SMART" id="SM00198"/>
    </source>
</evidence>
<feature type="compositionally biased region" description="Low complexity" evidence="1">
    <location>
        <begin position="103"/>
        <end position="213"/>
    </location>
</feature>
<evidence type="ECO:0000256" key="1">
    <source>
        <dbReference type="SAM" id="MobiDB-lite"/>
    </source>
</evidence>
<dbReference type="InterPro" id="IPR001283">
    <property type="entry name" value="CRISP-related"/>
</dbReference>
<dbReference type="AlphaFoldDB" id="A0AAD7P191"/>
<keyword evidence="5" id="KW-1185">Reference proteome</keyword>
<accession>A0AAD7P191</accession>
<sequence length="352" mass="35571">MARLLSLALIVGLLPSGLAGPACAQKYKNAADCISTCNQRWGYAGLMMGTNSWGSTMKTTGSTENDWNSYIANACGEPLNSTDTSSSSSASSEPTGLVKALGTQPAAVTTTSSSSSSSSTSTTSSTHSTSSTSSTTSTSSTHSTTSTTTSHTTSTTHTTTSTPKPTTTSTTRATTATTQAKPTTTTAQAVQTTAASSSSSSSGDGSNGSDASSADVQAYLQAHNSVRSQHGAVPVTWSNDAASKAQFWANKCTNTHSGGTLGPFGENLAAGTGSFGIAQAVGAWAAEVSEYNANDPVPSHFTQMVWKATTEIGCAVATCNGIFAGFGAAQYYVCEYSVQGNVIGDFAANVQA</sequence>
<comment type="caution">
    <text evidence="4">The sequence shown here is derived from an EMBL/GenBank/DDBJ whole genome shotgun (WGS) entry which is preliminary data.</text>
</comment>
<reference evidence="4" key="1">
    <citation type="submission" date="2023-03" db="EMBL/GenBank/DDBJ databases">
        <title>Massive genome expansion in bonnet fungi (Mycena s.s.) driven by repeated elements and novel gene families across ecological guilds.</title>
        <authorList>
            <consortium name="Lawrence Berkeley National Laboratory"/>
            <person name="Harder C.B."/>
            <person name="Miyauchi S."/>
            <person name="Viragh M."/>
            <person name="Kuo A."/>
            <person name="Thoen E."/>
            <person name="Andreopoulos B."/>
            <person name="Lu D."/>
            <person name="Skrede I."/>
            <person name="Drula E."/>
            <person name="Henrissat B."/>
            <person name="Morin E."/>
            <person name="Kohler A."/>
            <person name="Barry K."/>
            <person name="LaButti K."/>
            <person name="Morin E."/>
            <person name="Salamov A."/>
            <person name="Lipzen A."/>
            <person name="Mereny Z."/>
            <person name="Hegedus B."/>
            <person name="Baldrian P."/>
            <person name="Stursova M."/>
            <person name="Weitz H."/>
            <person name="Taylor A."/>
            <person name="Grigoriev I.V."/>
            <person name="Nagy L.G."/>
            <person name="Martin F."/>
            <person name="Kauserud H."/>
        </authorList>
    </citation>
    <scope>NUCLEOTIDE SEQUENCE</scope>
    <source>
        <strain evidence="4">CBHHK188m</strain>
    </source>
</reference>
<dbReference type="Pfam" id="PF00188">
    <property type="entry name" value="CAP"/>
    <property type="match status" value="1"/>
</dbReference>
<feature type="chain" id="PRO_5041952253" evidence="2">
    <location>
        <begin position="20"/>
        <end position="352"/>
    </location>
</feature>